<dbReference type="InterPro" id="IPR051256">
    <property type="entry name" value="Dictomallein"/>
</dbReference>
<keyword evidence="1 6" id="KW-0645">Protease</keyword>
<proteinExistence type="predicted"/>
<feature type="binding site" evidence="6">
    <location>
        <position position="645"/>
    </location>
    <ligand>
        <name>Zn(2+)</name>
        <dbReference type="ChEBI" id="CHEBI:29105"/>
        <note>catalytic</note>
    </ligand>
</feature>
<dbReference type="InterPro" id="IPR022218">
    <property type="entry name" value="TagA_dom"/>
</dbReference>
<dbReference type="Gene3D" id="2.60.40.10">
    <property type="entry name" value="Immunoglobulins"/>
    <property type="match status" value="1"/>
</dbReference>
<accession>A0A0X1L1Y2</accession>
<dbReference type="Gene3D" id="3.30.160.280">
    <property type="match status" value="3"/>
</dbReference>
<feature type="binding site" evidence="6">
    <location>
        <position position="649"/>
    </location>
    <ligand>
        <name>Zn(2+)</name>
        <dbReference type="ChEBI" id="CHEBI:29105"/>
        <note>catalytic</note>
    </ligand>
</feature>
<feature type="domain" description="Peptidase M66" evidence="7">
    <location>
        <begin position="489"/>
        <end position="747"/>
    </location>
</feature>
<keyword evidence="3 6" id="KW-0378">Hydrolase</keyword>
<dbReference type="InterPro" id="IPR019503">
    <property type="entry name" value="Peptidase_M66_dom"/>
</dbReference>
<protein>
    <submittedName>
        <fullName evidence="8">TagA-related protein</fullName>
    </submittedName>
</protein>
<dbReference type="Proteomes" id="UP000004687">
    <property type="component" value="Unassembled WGS sequence"/>
</dbReference>
<reference evidence="8" key="1">
    <citation type="submission" date="2005-09" db="EMBL/GenBank/DDBJ databases">
        <title>Annotation of Vibrio cholerae MO10.</title>
        <authorList>
            <person name="Colwell R."/>
            <person name="Grim C.J."/>
            <person name="Young S."/>
            <person name="Jaffe D."/>
            <person name="Gnerre S."/>
            <person name="Berlin A."/>
            <person name="Heiman D."/>
            <person name="Hepburn T."/>
            <person name="Shea T."/>
            <person name="Sykes S."/>
            <person name="Yandava C."/>
            <person name="Alvarado L."/>
            <person name="Kodira C."/>
            <person name="Borodovsky M."/>
            <person name="Heidelberg J."/>
            <person name="Lander E."/>
            <person name="Galagan J."/>
            <person name="Nusbaum C."/>
            <person name="Birren B."/>
        </authorList>
    </citation>
    <scope>NUCLEOTIDE SEQUENCE [LARGE SCALE GENOMIC DNA]</scope>
    <source>
        <strain evidence="8">MO10</strain>
    </source>
</reference>
<evidence type="ECO:0000256" key="4">
    <source>
        <dbReference type="ARBA" id="ARBA00022833"/>
    </source>
</evidence>
<feature type="active site" evidence="6">
    <location>
        <position position="646"/>
    </location>
</feature>
<evidence type="ECO:0000256" key="2">
    <source>
        <dbReference type="ARBA" id="ARBA00022723"/>
    </source>
</evidence>
<comment type="cofactor">
    <cofactor evidence="6">
        <name>Zn(2+)</name>
        <dbReference type="ChEBI" id="CHEBI:29105"/>
    </cofactor>
    <text evidence="6">Binds 1 zinc ion per subunit.</text>
</comment>
<dbReference type="GO" id="GO:0004222">
    <property type="term" value="F:metalloendopeptidase activity"/>
    <property type="evidence" value="ECO:0007669"/>
    <property type="project" value="UniProtKB-UniRule"/>
</dbReference>
<evidence type="ECO:0000259" key="7">
    <source>
        <dbReference type="PROSITE" id="PS51694"/>
    </source>
</evidence>
<dbReference type="EMBL" id="DS990137">
    <property type="protein sequence ID" value="EET24534.1"/>
    <property type="molecule type" value="Genomic_DNA"/>
</dbReference>
<keyword evidence="2 6" id="KW-0479">Metal-binding</keyword>
<evidence type="ECO:0000256" key="3">
    <source>
        <dbReference type="ARBA" id="ARBA00022801"/>
    </source>
</evidence>
<keyword evidence="4 6" id="KW-0862">Zinc</keyword>
<dbReference type="InterPro" id="IPR013783">
    <property type="entry name" value="Ig-like_fold"/>
</dbReference>
<dbReference type="GO" id="GO:0006508">
    <property type="term" value="P:proteolysis"/>
    <property type="evidence" value="ECO:0007669"/>
    <property type="project" value="UniProtKB-UniRule"/>
</dbReference>
<dbReference type="HOGENOM" id="CLU_008787_0_0_6"/>
<dbReference type="PANTHER" id="PTHR39540:SF1">
    <property type="entry name" value="DICTOMALLEIN-1-RELATED"/>
    <property type="match status" value="1"/>
</dbReference>
<evidence type="ECO:0000256" key="5">
    <source>
        <dbReference type="ARBA" id="ARBA00023049"/>
    </source>
</evidence>
<dbReference type="PANTHER" id="PTHR39540">
    <property type="match status" value="1"/>
</dbReference>
<dbReference type="PROSITE" id="PS51694">
    <property type="entry name" value="PEPTIDASE_M66"/>
    <property type="match status" value="1"/>
</dbReference>
<name>A0A0X1L1Y2_VIBCO</name>
<dbReference type="GO" id="GO:0046872">
    <property type="term" value="F:metal ion binding"/>
    <property type="evidence" value="ECO:0007669"/>
    <property type="project" value="UniProtKB-UniRule"/>
</dbReference>
<sequence length="1335" mass="149522">MCNCLHIFLARSLISKKPSSQSWNPCLAVEAAILPKCYSVTNNKSVTRLSMSGTYCGVNTLGFEGYCGRNSGRITYANHKKNKMRNPTMNKKPLTLLIAGLLGSTSAWAQHELTLVQIGEKTVERLESIKAMAERGEGVFERNGERWIRYKGTDYRLSYKNDLQFPFLPYQGGDDTPYRNVIDFVDQSWEFMMYDGGFYLMSREFGVYESDEQGCFIEYIPASHGSKRADGSYIWERDVIYRTETNDCGALVKPEIRSLTVSSLSDVGVSFDWLGQNETDSVTLTVTNLSDHSDVRRYDHVSAGFFVGGLKPETQYEIALSSCNQVDCAEPKVVRFTTQEARVGFADEIPTPNHLQGSLEGGLSITQTHTSVAPKGNELTGQGHLDAIMNREALLLFTPQQGEEINQVRAEVFLDGELVQTTLMLPPSALAASDQPENGRMKVVFSHLAWSLPLQWDWMKPGLSLRLTDNLGREGVLSQGEIQFGGAPELVIQNIDIGMLMPPRDRNTMIQNLPTLAADYFQKIPASKLVMADYTPAHFPVVTMPNGVVYTDKSASTGGWHSGDMREAIGKAMVSTGINNANVGIVSSAGYSQQYNRRFNHITAHTNVGIYTKKDTDLPQVVVHGGSGGGGIVTLEATTGNEWSHELGHNYGLGHWPYMASIHDLESGWGWDAFHQRFIGNLHWKGDVYTQQQGDDIVPPFKDAFRFLRDAQNGGEQEYVGTISRFTLEHPAQSRKAQRWMNNGFNLDSHSPSGYVQWDQETQRYKAVETDTPKPQQVGVPVVTLLGIYDPQNENPSQIYPLVYSNYGNVFELPQPEQGEYQLEGWQAAGDLTQAEIQYNQWQTLLIDGQQLPICRFDYTNTNGQSATFVGSLNAQRNVCEGSRDMRWYNDYQIDSPVGQYELLSQFGAGNVTYTPNAEIGEVQLCTLNKPHNNGSHDGAGFVRNGRCEQVEGVKNNAEGRVWSYAIRNSEVLSRTLASQRRCELVVEHRNGSTHIALDGNRHKSTESNKFHVNLSMEKGVPTQVSLSCSDLNGTSTLTRFTPDQNPPLDKLKGPIIIGQEYGYSQVIDMTKTFAQNQTLLNTDFATIAEFDAFVAEHYGRGVLNNGVTKAERRAGALYVYPNPETGTRDYFVMRTLEAGAFPTDQTSDQGWKYLGSADDHINFAFNPIKLNRAEGVSVEARVQSYFGVSRLLTWDERTSTTWDNASNAVFVGQIEGENHYFIQKRPGEGEAFPTRRASNQDWIWLGSDSSIQETLTELNRDLASFERMLLEWYQQDAMGVWGSDGQRGNVNDIYQYAFRGGYHYYRLKVTKYGYFPYPTDPNPTNGHWEYLGQF</sequence>
<gene>
    <name evidence="8" type="ORF">VchoM_02561</name>
</gene>
<evidence type="ECO:0000256" key="6">
    <source>
        <dbReference type="PROSITE-ProRule" id="PRU01031"/>
    </source>
</evidence>
<dbReference type="Pfam" id="PF10462">
    <property type="entry name" value="Peptidase_M66"/>
    <property type="match status" value="1"/>
</dbReference>
<dbReference type="Pfam" id="PF12561">
    <property type="entry name" value="TagA"/>
    <property type="match status" value="1"/>
</dbReference>
<feature type="binding site" evidence="6">
    <location>
        <position position="655"/>
    </location>
    <ligand>
        <name>Zn(2+)</name>
        <dbReference type="ChEBI" id="CHEBI:29105"/>
        <note>catalytic</note>
    </ligand>
</feature>
<organism evidence="8">
    <name type="scientific">Vibrio cholerae (strain MO10)</name>
    <dbReference type="NCBI Taxonomy" id="345072"/>
    <lineage>
        <taxon>Bacteria</taxon>
        <taxon>Pseudomonadati</taxon>
        <taxon>Pseudomonadota</taxon>
        <taxon>Gammaproteobacteria</taxon>
        <taxon>Vibrionales</taxon>
        <taxon>Vibrionaceae</taxon>
        <taxon>Vibrio</taxon>
    </lineage>
</organism>
<evidence type="ECO:0000256" key="1">
    <source>
        <dbReference type="ARBA" id="ARBA00022670"/>
    </source>
</evidence>
<keyword evidence="5 6" id="KW-0482">Metalloprotease</keyword>
<evidence type="ECO:0000313" key="8">
    <source>
        <dbReference type="EMBL" id="EET24534.1"/>
    </source>
</evidence>
<reference evidence="8" key="2">
    <citation type="submission" date="2008-07" db="EMBL/GenBank/DDBJ databases">
        <authorList>
            <consortium name="Broad Institute Genome Sequencing Platform"/>
            <person name="Colwell R."/>
            <person name="Grim C.J."/>
            <person name="Young S."/>
            <person name="Jaffe D."/>
            <person name="Gnerre S."/>
            <person name="Berlin A."/>
            <person name="Heiman D."/>
            <person name="Hepburn T."/>
            <person name="Shea T."/>
            <person name="Sykes S."/>
            <person name="Alvarado L."/>
            <person name="Kodira C."/>
            <person name="Heidelberg J."/>
            <person name="Lander E."/>
            <person name="Galagan J."/>
            <person name="Nusbaum C."/>
            <person name="Birren B."/>
        </authorList>
    </citation>
    <scope>NUCLEOTIDE SEQUENCE [LARGE SCALE GENOMIC DNA]</scope>
    <source>
        <strain evidence="8">MO10</strain>
    </source>
</reference>